<protein>
    <submittedName>
        <fullName evidence="1">Uncharacterized protein</fullName>
    </submittedName>
</protein>
<reference evidence="1 2" key="1">
    <citation type="submission" date="2014-11" db="EMBL/GenBank/DDBJ databases">
        <title>Characterization and genome comparisons of three Achromobacter phages of the Siphoviridae family.</title>
        <authorList>
            <person name="Dreiseikelmann B."/>
            <person name="Bunk B."/>
            <person name="Rohde M."/>
            <person name="Wittmann J."/>
        </authorList>
    </citation>
    <scope>NUCLEOTIDE SEQUENCE [LARGE SCALE GENOMIC DNA]</scope>
</reference>
<accession>A0A0B5A4J6</accession>
<dbReference type="Proteomes" id="UP000031726">
    <property type="component" value="Segment"/>
</dbReference>
<name>A0A0B5A4J6_9CAUD</name>
<proteinExistence type="predicted"/>
<sequence length="61" mass="6683">MATLDNSVPRKPGKIPTRMVSVHVSETLIPTLQGEIKKTYPGGISGFVNDALRAYVKNKEQ</sequence>
<dbReference type="RefSeq" id="YP_009201790.1">
    <property type="nucleotide sequence ID" value="NC_028834.1"/>
</dbReference>
<dbReference type="EMBL" id="KP202970">
    <property type="protein sequence ID" value="AJD82889.1"/>
    <property type="molecule type" value="Genomic_DNA"/>
</dbReference>
<dbReference type="KEGG" id="vg:26628962"/>
<keyword evidence="2" id="KW-1185">Reference proteome</keyword>
<dbReference type="GeneID" id="26628962"/>
<evidence type="ECO:0000313" key="2">
    <source>
        <dbReference type="Proteomes" id="UP000031726"/>
    </source>
</evidence>
<evidence type="ECO:0000313" key="1">
    <source>
        <dbReference type="EMBL" id="AJD82889.1"/>
    </source>
</evidence>
<organism evidence="1 2">
    <name type="scientific">Achromobacter phage 83-24</name>
    <dbReference type="NCBI Taxonomy" id="1589747"/>
    <lineage>
        <taxon>Viruses</taxon>
        <taxon>Duplodnaviria</taxon>
        <taxon>Heunggongvirae</taxon>
        <taxon>Uroviricota</taxon>
        <taxon>Caudoviricetes</taxon>
        <taxon>Steinhofvirus</taxon>
        <taxon>Steinhofvirus sv8324</taxon>
    </lineage>
</organism>
<dbReference type="OrthoDB" id="38487at10239"/>
<gene>
    <name evidence="1" type="ORF">JWAP_00057</name>
</gene>